<accession>A0A368KFL3</accession>
<proteinExistence type="predicted"/>
<evidence type="ECO:0000313" key="1">
    <source>
        <dbReference type="EMBL" id="RCS29896.1"/>
    </source>
</evidence>
<organism evidence="1 2">
    <name type="scientific">Rhodanobacter denitrificans</name>
    <dbReference type="NCBI Taxonomy" id="666685"/>
    <lineage>
        <taxon>Bacteria</taxon>
        <taxon>Pseudomonadati</taxon>
        <taxon>Pseudomonadota</taxon>
        <taxon>Gammaproteobacteria</taxon>
        <taxon>Lysobacterales</taxon>
        <taxon>Rhodanobacteraceae</taxon>
        <taxon>Rhodanobacter</taxon>
    </lineage>
</organism>
<protein>
    <submittedName>
        <fullName evidence="1">Uncharacterized protein</fullName>
    </submittedName>
</protein>
<gene>
    <name evidence="1" type="ORF">DEO45_07390</name>
</gene>
<sequence length="68" mass="7258">MSDVEFPDQVGQDARLGRGTGDEFKLALVAEGFDPQVQEAIRSGSQTQLEAMFGMAPAIGFLALGKEQ</sequence>
<evidence type="ECO:0000313" key="2">
    <source>
        <dbReference type="Proteomes" id="UP000252387"/>
    </source>
</evidence>
<dbReference type="RefSeq" id="WP_114342014.1">
    <property type="nucleotide sequence ID" value="NZ_QFWQ01000005.1"/>
</dbReference>
<comment type="caution">
    <text evidence="1">The sequence shown here is derived from an EMBL/GenBank/DDBJ whole genome shotgun (WGS) entry which is preliminary data.</text>
</comment>
<dbReference type="AlphaFoldDB" id="A0A368KFL3"/>
<name>A0A368KFL3_9GAMM</name>
<dbReference type="EMBL" id="QFWQ01000005">
    <property type="protein sequence ID" value="RCS29896.1"/>
    <property type="molecule type" value="Genomic_DNA"/>
</dbReference>
<keyword evidence="2" id="KW-1185">Reference proteome</keyword>
<dbReference type="OrthoDB" id="5772941at2"/>
<reference evidence="1 2" key="1">
    <citation type="submission" date="2018-05" db="EMBL/GenBank/DDBJ databases">
        <title>Draft genome sequence of Rhodanobacter denitrificans Yn1 isolated from gold copper mine.</title>
        <authorList>
            <person name="Yang N."/>
            <person name="Mazhar H.S."/>
            <person name="Rensing C."/>
        </authorList>
    </citation>
    <scope>NUCLEOTIDE SEQUENCE [LARGE SCALE GENOMIC DNA]</scope>
    <source>
        <strain evidence="1 2">Yn1</strain>
    </source>
</reference>
<dbReference type="Proteomes" id="UP000252387">
    <property type="component" value="Unassembled WGS sequence"/>
</dbReference>